<dbReference type="GO" id="GO:0043683">
    <property type="term" value="P:type IV pilus assembly"/>
    <property type="evidence" value="ECO:0007669"/>
    <property type="project" value="InterPro"/>
</dbReference>
<evidence type="ECO:0000313" key="2">
    <source>
        <dbReference type="EMBL" id="MUK86859.1"/>
    </source>
</evidence>
<dbReference type="AlphaFoldDB" id="A0A6N8FGK2"/>
<gene>
    <name evidence="2" type="primary">pilO</name>
    <name evidence="2" type="ORF">GMD78_00390</name>
</gene>
<sequence>MNNWKKSYTWFSIGLILSLVLVYGISYIVMLKPLKEEMLSVEKQANMFEEQYEAIINRPNEETENDEFSRVTKKIPNEKSPDDVIYNLQHTADAAEVSISSISSLSRGEEEEESSLRANHYALEIVGKNLDHVNEYLDSIMDSERLITIDTLDVQQSEESVSLSITITTYYKES</sequence>
<comment type="caution">
    <text evidence="2">The sequence shown here is derived from an EMBL/GenBank/DDBJ whole genome shotgun (WGS) entry which is preliminary data.</text>
</comment>
<feature type="transmembrane region" description="Helical" evidence="1">
    <location>
        <begin position="12"/>
        <end position="30"/>
    </location>
</feature>
<dbReference type="Proteomes" id="UP000469125">
    <property type="component" value="Unassembled WGS sequence"/>
</dbReference>
<keyword evidence="1" id="KW-0812">Transmembrane</keyword>
<evidence type="ECO:0000313" key="3">
    <source>
        <dbReference type="Proteomes" id="UP000469125"/>
    </source>
</evidence>
<dbReference type="GO" id="GO:0043107">
    <property type="term" value="P:type IV pilus-dependent motility"/>
    <property type="evidence" value="ECO:0007669"/>
    <property type="project" value="InterPro"/>
</dbReference>
<evidence type="ECO:0000256" key="1">
    <source>
        <dbReference type="SAM" id="Phobius"/>
    </source>
</evidence>
<dbReference type="RefSeq" id="WP_155666054.1">
    <property type="nucleotide sequence ID" value="NZ_WOCA01000001.1"/>
</dbReference>
<keyword evidence="1" id="KW-0472">Membrane</keyword>
<dbReference type="Pfam" id="PF04350">
    <property type="entry name" value="PilO"/>
    <property type="match status" value="1"/>
</dbReference>
<proteinExistence type="predicted"/>
<protein>
    <submittedName>
        <fullName evidence="2">Type 4a pilus biogenesis protein PilO</fullName>
    </submittedName>
</protein>
<keyword evidence="1" id="KW-1133">Transmembrane helix</keyword>
<dbReference type="InterPro" id="IPR007445">
    <property type="entry name" value="PilO"/>
</dbReference>
<dbReference type="InterPro" id="IPR014717">
    <property type="entry name" value="Transl_elong_EF1B/ribsomal_bS6"/>
</dbReference>
<dbReference type="EMBL" id="WOCA01000001">
    <property type="protein sequence ID" value="MUK86859.1"/>
    <property type="molecule type" value="Genomic_DNA"/>
</dbReference>
<organism evidence="2 3">
    <name type="scientific">Ornithinibacillus caprae</name>
    <dbReference type="NCBI Taxonomy" id="2678566"/>
    <lineage>
        <taxon>Bacteria</taxon>
        <taxon>Bacillati</taxon>
        <taxon>Bacillota</taxon>
        <taxon>Bacilli</taxon>
        <taxon>Bacillales</taxon>
        <taxon>Bacillaceae</taxon>
        <taxon>Ornithinibacillus</taxon>
    </lineage>
</organism>
<keyword evidence="3" id="KW-1185">Reference proteome</keyword>
<dbReference type="Gene3D" id="3.30.70.60">
    <property type="match status" value="1"/>
</dbReference>
<accession>A0A6N8FGK2</accession>
<reference evidence="2 3" key="1">
    <citation type="submission" date="2019-11" db="EMBL/GenBank/DDBJ databases">
        <authorList>
            <person name="Li X."/>
        </authorList>
    </citation>
    <scope>NUCLEOTIDE SEQUENCE [LARGE SCALE GENOMIC DNA]</scope>
    <source>
        <strain evidence="2 3">L9</strain>
    </source>
</reference>
<name>A0A6N8FGK2_9BACI</name>